<evidence type="ECO:0000256" key="1">
    <source>
        <dbReference type="SAM" id="MobiDB-lite"/>
    </source>
</evidence>
<feature type="non-terminal residue" evidence="2">
    <location>
        <position position="68"/>
    </location>
</feature>
<evidence type="ECO:0000313" key="3">
    <source>
        <dbReference type="EMBL" id="CAF4403324.1"/>
    </source>
</evidence>
<sequence>TAKANKQKASKSSSRSARAPRGHPQDVNDYYDDSWYYGTGADAYLHTGYTDDQEIFIGNLSAQVTEAE</sequence>
<feature type="compositionally biased region" description="Low complexity" evidence="1">
    <location>
        <begin position="10"/>
        <end position="19"/>
    </location>
</feature>
<feature type="region of interest" description="Disordered" evidence="1">
    <location>
        <begin position="1"/>
        <end position="31"/>
    </location>
</feature>
<gene>
    <name evidence="2" type="ORF">BYL167_LOCUS26624</name>
    <name evidence="3" type="ORF">GIL414_LOCUS30262</name>
</gene>
<reference evidence="2" key="1">
    <citation type="submission" date="2021-02" db="EMBL/GenBank/DDBJ databases">
        <authorList>
            <person name="Nowell W R."/>
        </authorList>
    </citation>
    <scope>NUCLEOTIDE SEQUENCE</scope>
</reference>
<evidence type="ECO:0000313" key="2">
    <source>
        <dbReference type="EMBL" id="CAF4279010.1"/>
    </source>
</evidence>
<name>A0A8S2T9U5_9BILA</name>
<dbReference type="Proteomes" id="UP000681720">
    <property type="component" value="Unassembled WGS sequence"/>
</dbReference>
<feature type="non-terminal residue" evidence="2">
    <location>
        <position position="1"/>
    </location>
</feature>
<proteinExistence type="predicted"/>
<dbReference type="EMBL" id="CAJOBH010031352">
    <property type="protein sequence ID" value="CAF4279010.1"/>
    <property type="molecule type" value="Genomic_DNA"/>
</dbReference>
<evidence type="ECO:0000313" key="4">
    <source>
        <dbReference type="Proteomes" id="UP000681967"/>
    </source>
</evidence>
<protein>
    <submittedName>
        <fullName evidence="2">Uncharacterized protein</fullName>
    </submittedName>
</protein>
<dbReference type="Proteomes" id="UP000681967">
    <property type="component" value="Unassembled WGS sequence"/>
</dbReference>
<dbReference type="EMBL" id="CAJOBJ010057474">
    <property type="protein sequence ID" value="CAF4403324.1"/>
    <property type="molecule type" value="Genomic_DNA"/>
</dbReference>
<dbReference type="AlphaFoldDB" id="A0A8S2T9U5"/>
<organism evidence="2 4">
    <name type="scientific">Rotaria magnacalcarata</name>
    <dbReference type="NCBI Taxonomy" id="392030"/>
    <lineage>
        <taxon>Eukaryota</taxon>
        <taxon>Metazoa</taxon>
        <taxon>Spiralia</taxon>
        <taxon>Gnathifera</taxon>
        <taxon>Rotifera</taxon>
        <taxon>Eurotatoria</taxon>
        <taxon>Bdelloidea</taxon>
        <taxon>Philodinida</taxon>
        <taxon>Philodinidae</taxon>
        <taxon>Rotaria</taxon>
    </lineage>
</organism>
<accession>A0A8S2T9U5</accession>
<comment type="caution">
    <text evidence="2">The sequence shown here is derived from an EMBL/GenBank/DDBJ whole genome shotgun (WGS) entry which is preliminary data.</text>
</comment>